<accession>A0ABX2E6W0</accession>
<evidence type="ECO:0000256" key="1">
    <source>
        <dbReference type="SAM" id="Phobius"/>
    </source>
</evidence>
<dbReference type="Proteomes" id="UP000805085">
    <property type="component" value="Unassembled WGS sequence"/>
</dbReference>
<reference evidence="2 3" key="1">
    <citation type="journal article" date="2015" name="Int. J. Syst. Evol. Microbiol.">
        <title>Winogradskyella litoriviva sp. nov., isolated from coastal seawater.</title>
        <authorList>
            <person name="Nedashkovskaya O.I."/>
            <person name="Kukhlevskiy A.D."/>
            <person name="Zhukova N.V."/>
            <person name="Kim S.J."/>
            <person name="Rhee S.K."/>
            <person name="Mikhailov V.V."/>
        </authorList>
    </citation>
    <scope>NUCLEOTIDE SEQUENCE [LARGE SCALE GENOMIC DNA]</scope>
    <source>
        <strain evidence="2 3">KMM6491</strain>
    </source>
</reference>
<name>A0ABX2E6W0_9FLAO</name>
<keyword evidence="1" id="KW-0472">Membrane</keyword>
<dbReference type="EMBL" id="JABRWQ010000005">
    <property type="protein sequence ID" value="NRD24084.1"/>
    <property type="molecule type" value="Genomic_DNA"/>
</dbReference>
<comment type="caution">
    <text evidence="2">The sequence shown here is derived from an EMBL/GenBank/DDBJ whole genome shotgun (WGS) entry which is preliminary data.</text>
</comment>
<keyword evidence="3" id="KW-1185">Reference proteome</keyword>
<organism evidence="2 3">
    <name type="scientific">Winogradskyella litoriviva</name>
    <dbReference type="NCBI Taxonomy" id="1220182"/>
    <lineage>
        <taxon>Bacteria</taxon>
        <taxon>Pseudomonadati</taxon>
        <taxon>Bacteroidota</taxon>
        <taxon>Flavobacteriia</taxon>
        <taxon>Flavobacteriales</taxon>
        <taxon>Flavobacteriaceae</taxon>
        <taxon>Winogradskyella</taxon>
    </lineage>
</organism>
<evidence type="ECO:0000313" key="3">
    <source>
        <dbReference type="Proteomes" id="UP000805085"/>
    </source>
</evidence>
<keyword evidence="1" id="KW-0812">Transmembrane</keyword>
<evidence type="ECO:0000313" key="2">
    <source>
        <dbReference type="EMBL" id="NRD24084.1"/>
    </source>
</evidence>
<sequence>MHKKLLNDAFEKAAIEINTFHVSPRSQHLSDFIINDTKEPYGERILREKFKALQSGTSTNIRLKKHAEEALSHYLDYKDYNEFVAKNKDYKIKEDKSLKLFLRKNRITIMVSILLIIGLLVYNSATTQRWMIWNENHYIEVNFDTEKYDLHQLKVYKEERINNFKKINPTCSYSFFNEDGSVRIWYGKNNNKKIEYFTALGLHPETGKTLKQITKYIIDKYICH</sequence>
<proteinExistence type="predicted"/>
<gene>
    <name evidence="2" type="ORF">HNV10_12560</name>
</gene>
<evidence type="ECO:0008006" key="4">
    <source>
        <dbReference type="Google" id="ProtNLM"/>
    </source>
</evidence>
<keyword evidence="1" id="KW-1133">Transmembrane helix</keyword>
<protein>
    <recommendedName>
        <fullName evidence="4">Anti-sigma factor</fullName>
    </recommendedName>
</protein>
<dbReference type="RefSeq" id="WP_173301733.1">
    <property type="nucleotide sequence ID" value="NZ_JABRWQ010000005.1"/>
</dbReference>
<feature type="transmembrane region" description="Helical" evidence="1">
    <location>
        <begin position="107"/>
        <end position="125"/>
    </location>
</feature>